<dbReference type="InterPro" id="IPR036390">
    <property type="entry name" value="WH_DNA-bd_sf"/>
</dbReference>
<dbReference type="SUPFAM" id="SSF46785">
    <property type="entry name" value="Winged helix' DNA-binding domain"/>
    <property type="match status" value="1"/>
</dbReference>
<dbReference type="PRINTS" id="PR00039">
    <property type="entry name" value="HTHLYSR"/>
</dbReference>
<dbReference type="PANTHER" id="PTHR30537">
    <property type="entry name" value="HTH-TYPE TRANSCRIPTIONAL REGULATOR"/>
    <property type="match status" value="1"/>
</dbReference>
<keyword evidence="4" id="KW-0804">Transcription</keyword>
<dbReference type="GO" id="GO:0003700">
    <property type="term" value="F:DNA-binding transcription factor activity"/>
    <property type="evidence" value="ECO:0007669"/>
    <property type="project" value="InterPro"/>
</dbReference>
<dbReference type="Pfam" id="PF03466">
    <property type="entry name" value="LysR_substrate"/>
    <property type="match status" value="1"/>
</dbReference>
<dbReference type="EMBL" id="BAFK01000016">
    <property type="protein sequence ID" value="GAB59727.1"/>
    <property type="molecule type" value="Genomic_DNA"/>
</dbReference>
<dbReference type="SUPFAM" id="SSF53850">
    <property type="entry name" value="Periplasmic binding protein-like II"/>
    <property type="match status" value="1"/>
</dbReference>
<feature type="domain" description="HTH lysR-type" evidence="5">
    <location>
        <begin position="35"/>
        <end position="92"/>
    </location>
</feature>
<evidence type="ECO:0000313" key="7">
    <source>
        <dbReference type="Proteomes" id="UP000004374"/>
    </source>
</evidence>
<evidence type="ECO:0000313" key="6">
    <source>
        <dbReference type="EMBL" id="GAB59727.1"/>
    </source>
</evidence>
<evidence type="ECO:0000256" key="1">
    <source>
        <dbReference type="ARBA" id="ARBA00009437"/>
    </source>
</evidence>
<dbReference type="PANTHER" id="PTHR30537:SF74">
    <property type="entry name" value="HTH-TYPE TRANSCRIPTIONAL REGULATOR TRPI"/>
    <property type="match status" value="1"/>
</dbReference>
<organism evidence="6 7">
    <name type="scientific">Rheinheimera nanhaiensis E407-8</name>
    <dbReference type="NCBI Taxonomy" id="562729"/>
    <lineage>
        <taxon>Bacteria</taxon>
        <taxon>Pseudomonadati</taxon>
        <taxon>Pseudomonadota</taxon>
        <taxon>Gammaproteobacteria</taxon>
        <taxon>Chromatiales</taxon>
        <taxon>Chromatiaceae</taxon>
        <taxon>Rheinheimera</taxon>
    </lineage>
</organism>
<evidence type="ECO:0000259" key="5">
    <source>
        <dbReference type="PROSITE" id="PS50931"/>
    </source>
</evidence>
<evidence type="ECO:0000256" key="2">
    <source>
        <dbReference type="ARBA" id="ARBA00023015"/>
    </source>
</evidence>
<evidence type="ECO:0000256" key="4">
    <source>
        <dbReference type="ARBA" id="ARBA00023163"/>
    </source>
</evidence>
<dbReference type="STRING" id="562729.RNAN_2733"/>
<dbReference type="InterPro" id="IPR058163">
    <property type="entry name" value="LysR-type_TF_proteobact-type"/>
</dbReference>
<dbReference type="AlphaFoldDB" id="I1E099"/>
<name>I1E099_9GAMM</name>
<keyword evidence="2" id="KW-0805">Transcription regulation</keyword>
<dbReference type="Pfam" id="PF00126">
    <property type="entry name" value="HTH_1"/>
    <property type="match status" value="1"/>
</dbReference>
<keyword evidence="3" id="KW-0238">DNA-binding</keyword>
<proteinExistence type="inferred from homology"/>
<dbReference type="InterPro" id="IPR036388">
    <property type="entry name" value="WH-like_DNA-bd_sf"/>
</dbReference>
<dbReference type="Proteomes" id="UP000004374">
    <property type="component" value="Unassembled WGS sequence"/>
</dbReference>
<comment type="caution">
    <text evidence="6">The sequence shown here is derived from an EMBL/GenBank/DDBJ whole genome shotgun (WGS) entry which is preliminary data.</text>
</comment>
<dbReference type="Gene3D" id="1.10.10.10">
    <property type="entry name" value="Winged helix-like DNA-binding domain superfamily/Winged helix DNA-binding domain"/>
    <property type="match status" value="1"/>
</dbReference>
<gene>
    <name evidence="6" type="ORF">RNAN_2733</name>
</gene>
<comment type="similarity">
    <text evidence="1">Belongs to the LysR transcriptional regulatory family.</text>
</comment>
<dbReference type="Gene3D" id="3.40.190.10">
    <property type="entry name" value="Periplasmic binding protein-like II"/>
    <property type="match status" value="2"/>
</dbReference>
<dbReference type="FunFam" id="1.10.10.10:FF:000001">
    <property type="entry name" value="LysR family transcriptional regulator"/>
    <property type="match status" value="1"/>
</dbReference>
<dbReference type="InterPro" id="IPR005119">
    <property type="entry name" value="LysR_subst-bd"/>
</dbReference>
<dbReference type="GO" id="GO:0006351">
    <property type="term" value="P:DNA-templated transcription"/>
    <property type="evidence" value="ECO:0007669"/>
    <property type="project" value="TreeGrafter"/>
</dbReference>
<sequence>MRWYCFCLSLSYSAAILWQHAFLPQSWKIMLPLHTPMRGLRCFCVAAECLSFKETAKKLYLTPSAVSHQIRQLEENLNLSLFERKTRAVVLTEAGKRFYQAIAPQMEQLAATIAEFSQAQRMLEVSISMPEFFASELFVPKLIGWSEQYPNINLTLETIKSRRDSPKYTDLSIVLSGKRPEQKQVYDLFPISYIPACNPQQYQKWHSKGYRILEQVPLILHQARPHAWHQWAEHVGYHNFAPKQIIQLDSMFSVARAAQQGLGVALIPLPISAGWFSNGSLQRLFEQELLSRDRYYLVRHDDDPNRQEIQLLIDWVLQSFHVNQ</sequence>
<protein>
    <submittedName>
        <fullName evidence="6">Transcriptional regulator, LysR family protein</fullName>
    </submittedName>
</protein>
<reference evidence="6 7" key="1">
    <citation type="journal article" date="2012" name="J. Bacteriol.">
        <title>Genome Sequence of the Protease-Producing Bacterium Rheinheimera nanhaiensis E407-8T, Isolated from Deep-Sea Sediment of the South China Sea.</title>
        <authorList>
            <person name="Zhang X.-Y."/>
            <person name="Zhang Y.-J."/>
            <person name="Qin Q.-L."/>
            <person name="Xie B.-B."/>
            <person name="Chen X.-L."/>
            <person name="Zhou B.-C."/>
            <person name="Zhang Y.-Z."/>
        </authorList>
    </citation>
    <scope>NUCLEOTIDE SEQUENCE [LARGE SCALE GENOMIC DNA]</scope>
    <source>
        <strain evidence="6 7">E407-8</strain>
    </source>
</reference>
<dbReference type="GO" id="GO:0043565">
    <property type="term" value="F:sequence-specific DNA binding"/>
    <property type="evidence" value="ECO:0007669"/>
    <property type="project" value="TreeGrafter"/>
</dbReference>
<accession>I1E099</accession>
<keyword evidence="7" id="KW-1185">Reference proteome</keyword>
<dbReference type="InterPro" id="IPR000847">
    <property type="entry name" value="LysR_HTH_N"/>
</dbReference>
<evidence type="ECO:0000256" key="3">
    <source>
        <dbReference type="ARBA" id="ARBA00023125"/>
    </source>
</evidence>
<dbReference type="PROSITE" id="PS50931">
    <property type="entry name" value="HTH_LYSR"/>
    <property type="match status" value="1"/>
</dbReference>